<dbReference type="HOGENOM" id="CLU_1504965_0_0_1"/>
<accession>E9HUU5</accession>
<evidence type="ECO:0000256" key="1">
    <source>
        <dbReference type="SAM" id="SignalP"/>
    </source>
</evidence>
<dbReference type="AlphaFoldDB" id="E9HUU5"/>
<keyword evidence="1" id="KW-0732">Signal</keyword>
<dbReference type="Proteomes" id="UP000000305">
    <property type="component" value="Unassembled WGS sequence"/>
</dbReference>
<dbReference type="InParanoid" id="E9HUU5"/>
<proteinExistence type="predicted"/>
<feature type="signal peptide" evidence="1">
    <location>
        <begin position="1"/>
        <end position="23"/>
    </location>
</feature>
<evidence type="ECO:0000313" key="2">
    <source>
        <dbReference type="EMBL" id="EFX64490.1"/>
    </source>
</evidence>
<reference evidence="2 3" key="1">
    <citation type="journal article" date="2011" name="Science">
        <title>The ecoresponsive genome of Daphnia pulex.</title>
        <authorList>
            <person name="Colbourne J.K."/>
            <person name="Pfrender M.E."/>
            <person name="Gilbert D."/>
            <person name="Thomas W.K."/>
            <person name="Tucker A."/>
            <person name="Oakley T.H."/>
            <person name="Tokishita S."/>
            <person name="Aerts A."/>
            <person name="Arnold G.J."/>
            <person name="Basu M.K."/>
            <person name="Bauer D.J."/>
            <person name="Caceres C.E."/>
            <person name="Carmel L."/>
            <person name="Casola C."/>
            <person name="Choi J.H."/>
            <person name="Detter J.C."/>
            <person name="Dong Q."/>
            <person name="Dusheyko S."/>
            <person name="Eads B.D."/>
            <person name="Frohlich T."/>
            <person name="Geiler-Samerotte K.A."/>
            <person name="Gerlach D."/>
            <person name="Hatcher P."/>
            <person name="Jogdeo S."/>
            <person name="Krijgsveld J."/>
            <person name="Kriventseva E.V."/>
            <person name="Kultz D."/>
            <person name="Laforsch C."/>
            <person name="Lindquist E."/>
            <person name="Lopez J."/>
            <person name="Manak J.R."/>
            <person name="Muller J."/>
            <person name="Pangilinan J."/>
            <person name="Patwardhan R.P."/>
            <person name="Pitluck S."/>
            <person name="Pritham E.J."/>
            <person name="Rechtsteiner A."/>
            <person name="Rho M."/>
            <person name="Rogozin I.B."/>
            <person name="Sakarya O."/>
            <person name="Salamov A."/>
            <person name="Schaack S."/>
            <person name="Shapiro H."/>
            <person name="Shiga Y."/>
            <person name="Skalitzky C."/>
            <person name="Smith Z."/>
            <person name="Souvorov A."/>
            <person name="Sung W."/>
            <person name="Tang Z."/>
            <person name="Tsuchiya D."/>
            <person name="Tu H."/>
            <person name="Vos H."/>
            <person name="Wang M."/>
            <person name="Wolf Y.I."/>
            <person name="Yamagata H."/>
            <person name="Yamada T."/>
            <person name="Ye Y."/>
            <person name="Shaw J.R."/>
            <person name="Andrews J."/>
            <person name="Crease T.J."/>
            <person name="Tang H."/>
            <person name="Lucas S.M."/>
            <person name="Robertson H.M."/>
            <person name="Bork P."/>
            <person name="Koonin E.V."/>
            <person name="Zdobnov E.M."/>
            <person name="Grigoriev I.V."/>
            <person name="Lynch M."/>
            <person name="Boore J.L."/>
        </authorList>
    </citation>
    <scope>NUCLEOTIDE SEQUENCE [LARGE SCALE GENOMIC DNA]</scope>
</reference>
<name>E9HUU5_DAPPU</name>
<protein>
    <submittedName>
        <fullName evidence="2">Uncharacterized protein</fullName>
    </submittedName>
</protein>
<sequence>MPNIGRLFHTLLFQLGLLHEVHDLDFAEKHGKNYFHSFLYLSAGGRSLTCSDYLSRSVKQERRHPLIVSARPFTCRAAATPKTSACGRCVARATGWRIKCKGSDQRRYVTRINLDGKMLFFTLQIKAKLVPSPARNWRFGRSLGANDSSMVTGLAATSSTSTGIAEQYATTTASDRAIL</sequence>
<organism evidence="2 3">
    <name type="scientific">Daphnia pulex</name>
    <name type="common">Water flea</name>
    <dbReference type="NCBI Taxonomy" id="6669"/>
    <lineage>
        <taxon>Eukaryota</taxon>
        <taxon>Metazoa</taxon>
        <taxon>Ecdysozoa</taxon>
        <taxon>Arthropoda</taxon>
        <taxon>Crustacea</taxon>
        <taxon>Branchiopoda</taxon>
        <taxon>Diplostraca</taxon>
        <taxon>Cladocera</taxon>
        <taxon>Anomopoda</taxon>
        <taxon>Daphniidae</taxon>
        <taxon>Daphnia</taxon>
    </lineage>
</organism>
<dbReference type="KEGG" id="dpx:DAPPUDRAFT_118128"/>
<feature type="chain" id="PRO_5003241347" evidence="1">
    <location>
        <begin position="24"/>
        <end position="179"/>
    </location>
</feature>
<dbReference type="EMBL" id="GL732824">
    <property type="protein sequence ID" value="EFX64490.1"/>
    <property type="molecule type" value="Genomic_DNA"/>
</dbReference>
<keyword evidence="3" id="KW-1185">Reference proteome</keyword>
<evidence type="ECO:0000313" key="3">
    <source>
        <dbReference type="Proteomes" id="UP000000305"/>
    </source>
</evidence>
<gene>
    <name evidence="2" type="ORF">DAPPUDRAFT_118128</name>
</gene>